<dbReference type="PROSITE" id="PS51257">
    <property type="entry name" value="PROKAR_LIPOPROTEIN"/>
    <property type="match status" value="1"/>
</dbReference>
<sequence length="233" mass="24936">MSTLANKAKYSRGRLIISLLVIMSTVFGCGVLPAGQVNTRTFSVTGFATLPVNMAYAGKPEVSSKVTGIATSEALAKAFVERLVMQTVFDVLERQGRSALLPDAVITAILGQLEIKITYNPLQCQAVILDLINDKVKKDEQACIIVSNTVTGICTTTDNDVAGKKCENVGMTKIMPVPANQTSISGTLSTTNIIMANWSKAMWENVINRAVRMLASRPFGSHFFSAIASVSGN</sequence>
<dbReference type="AlphaFoldDB" id="A0AAD5MJ10"/>
<protein>
    <recommendedName>
        <fullName evidence="3">Lipoprotein</fullName>
    </recommendedName>
</protein>
<dbReference type="EMBL" id="JAHQIW010003018">
    <property type="protein sequence ID" value="KAJ1357063.1"/>
    <property type="molecule type" value="Genomic_DNA"/>
</dbReference>
<name>A0AAD5MJ10_PARTN</name>
<accession>A0AAD5MJ10</accession>
<comment type="caution">
    <text evidence="1">The sequence shown here is derived from an EMBL/GenBank/DDBJ whole genome shotgun (WGS) entry which is preliminary data.</text>
</comment>
<reference evidence="1" key="1">
    <citation type="submission" date="2021-06" db="EMBL/GenBank/DDBJ databases">
        <title>Parelaphostrongylus tenuis whole genome reference sequence.</title>
        <authorList>
            <person name="Garwood T.J."/>
            <person name="Larsen P.A."/>
            <person name="Fountain-Jones N.M."/>
            <person name="Garbe J.R."/>
            <person name="Macchietto M.G."/>
            <person name="Kania S.A."/>
            <person name="Gerhold R.W."/>
            <person name="Richards J.E."/>
            <person name="Wolf T.M."/>
        </authorList>
    </citation>
    <scope>NUCLEOTIDE SEQUENCE</scope>
    <source>
        <strain evidence="1">MNPRO001-30</strain>
        <tissue evidence="1">Meninges</tissue>
    </source>
</reference>
<evidence type="ECO:0000313" key="2">
    <source>
        <dbReference type="Proteomes" id="UP001196413"/>
    </source>
</evidence>
<gene>
    <name evidence="1" type="ORF">KIN20_015091</name>
</gene>
<evidence type="ECO:0008006" key="3">
    <source>
        <dbReference type="Google" id="ProtNLM"/>
    </source>
</evidence>
<dbReference type="Proteomes" id="UP001196413">
    <property type="component" value="Unassembled WGS sequence"/>
</dbReference>
<evidence type="ECO:0000313" key="1">
    <source>
        <dbReference type="EMBL" id="KAJ1357063.1"/>
    </source>
</evidence>
<proteinExistence type="predicted"/>
<keyword evidence="2" id="KW-1185">Reference proteome</keyword>
<organism evidence="1 2">
    <name type="scientific">Parelaphostrongylus tenuis</name>
    <name type="common">Meningeal worm</name>
    <dbReference type="NCBI Taxonomy" id="148309"/>
    <lineage>
        <taxon>Eukaryota</taxon>
        <taxon>Metazoa</taxon>
        <taxon>Ecdysozoa</taxon>
        <taxon>Nematoda</taxon>
        <taxon>Chromadorea</taxon>
        <taxon>Rhabditida</taxon>
        <taxon>Rhabditina</taxon>
        <taxon>Rhabditomorpha</taxon>
        <taxon>Strongyloidea</taxon>
        <taxon>Metastrongylidae</taxon>
        <taxon>Parelaphostrongylus</taxon>
    </lineage>
</organism>